<accession>A0A2H5MUT4</accession>
<reference evidence="12 13" key="1">
    <citation type="journal article" date="2017" name="Front. Genet.">
        <title>Draft sequencing of the heterozygous diploid genome of Satsuma (Citrus unshiu Marc.) using a hybrid assembly approach.</title>
        <authorList>
            <person name="Shimizu T."/>
            <person name="Tanizawa Y."/>
            <person name="Mochizuki T."/>
            <person name="Nagasaki H."/>
            <person name="Yoshioka T."/>
            <person name="Toyoda A."/>
            <person name="Fujiyama A."/>
            <person name="Kaminuma E."/>
            <person name="Nakamura Y."/>
        </authorList>
    </citation>
    <scope>NUCLEOTIDE SEQUENCE [LARGE SCALE GENOMIC DNA]</scope>
    <source>
        <strain evidence="13">cv. Miyagawa wase</strain>
    </source>
</reference>
<comment type="cofactor">
    <cofactor evidence="1">
        <name>heme</name>
        <dbReference type="ChEBI" id="CHEBI:30413"/>
    </cofactor>
</comment>
<evidence type="ECO:0000256" key="7">
    <source>
        <dbReference type="ARBA" id="ARBA00022989"/>
    </source>
</evidence>
<dbReference type="GO" id="GO:0046872">
    <property type="term" value="F:metal ion binding"/>
    <property type="evidence" value="ECO:0007669"/>
    <property type="project" value="UniProtKB-KW"/>
</dbReference>
<evidence type="ECO:0000256" key="9">
    <source>
        <dbReference type="ARBA" id="ARBA00023004"/>
    </source>
</evidence>
<evidence type="ECO:0000256" key="8">
    <source>
        <dbReference type="ARBA" id="ARBA00023002"/>
    </source>
</evidence>
<keyword evidence="4" id="KW-0349">Heme</keyword>
<keyword evidence="6" id="KW-0479">Metal-binding</keyword>
<dbReference type="AlphaFoldDB" id="A0A2H5MUT4"/>
<evidence type="ECO:0000256" key="2">
    <source>
        <dbReference type="ARBA" id="ARBA00004167"/>
    </source>
</evidence>
<evidence type="ECO:0000256" key="3">
    <source>
        <dbReference type="ARBA" id="ARBA00010617"/>
    </source>
</evidence>
<keyword evidence="5" id="KW-0812">Transmembrane</keyword>
<name>A0A2H5MUT4_CITUN</name>
<sequence length="72" mass="8172">MLVKFRNLIPESCSKRMCPGLSFGYLPLAKCSTTFDWKLHDGKNNEDLVLTEAFGVTLRTKGDLFLSPYSRL</sequence>
<evidence type="ECO:0000256" key="6">
    <source>
        <dbReference type="ARBA" id="ARBA00022723"/>
    </source>
</evidence>
<dbReference type="STRING" id="55188.A0A2H5MUT4"/>
<keyword evidence="7" id="KW-1133">Transmembrane helix</keyword>
<protein>
    <submittedName>
        <fullName evidence="12">Uncharacterized protein</fullName>
    </submittedName>
</protein>
<dbReference type="PANTHER" id="PTHR47953:SF19">
    <property type="entry name" value="OS06G0641600 PROTEIN"/>
    <property type="match status" value="1"/>
</dbReference>
<comment type="subcellular location">
    <subcellularLocation>
        <location evidence="2">Membrane</location>
        <topology evidence="2">Single-pass membrane protein</topology>
    </subcellularLocation>
</comment>
<evidence type="ECO:0000256" key="5">
    <source>
        <dbReference type="ARBA" id="ARBA00022692"/>
    </source>
</evidence>
<dbReference type="EMBL" id="BDQV01009048">
    <property type="protein sequence ID" value="GAY31788.1"/>
    <property type="molecule type" value="Genomic_DNA"/>
</dbReference>
<dbReference type="GO" id="GO:0004497">
    <property type="term" value="F:monooxygenase activity"/>
    <property type="evidence" value="ECO:0007669"/>
    <property type="project" value="UniProtKB-KW"/>
</dbReference>
<evidence type="ECO:0000256" key="10">
    <source>
        <dbReference type="ARBA" id="ARBA00023033"/>
    </source>
</evidence>
<keyword evidence="9" id="KW-0408">Iron</keyword>
<evidence type="ECO:0000256" key="4">
    <source>
        <dbReference type="ARBA" id="ARBA00022617"/>
    </source>
</evidence>
<comment type="similarity">
    <text evidence="3">Belongs to the cytochrome P450 family.</text>
</comment>
<dbReference type="InterPro" id="IPR052306">
    <property type="entry name" value="CYP450_71D"/>
</dbReference>
<dbReference type="GO" id="GO:0016020">
    <property type="term" value="C:membrane"/>
    <property type="evidence" value="ECO:0007669"/>
    <property type="project" value="UniProtKB-SubCell"/>
</dbReference>
<dbReference type="PANTHER" id="PTHR47953">
    <property type="entry name" value="OS08G0105600 PROTEIN"/>
    <property type="match status" value="1"/>
</dbReference>
<keyword evidence="10" id="KW-0503">Monooxygenase</keyword>
<evidence type="ECO:0000256" key="1">
    <source>
        <dbReference type="ARBA" id="ARBA00001971"/>
    </source>
</evidence>
<organism evidence="12 13">
    <name type="scientific">Citrus unshiu</name>
    <name type="common">Satsuma mandarin</name>
    <name type="synonym">Citrus nobilis var. unshiu</name>
    <dbReference type="NCBI Taxonomy" id="55188"/>
    <lineage>
        <taxon>Eukaryota</taxon>
        <taxon>Viridiplantae</taxon>
        <taxon>Streptophyta</taxon>
        <taxon>Embryophyta</taxon>
        <taxon>Tracheophyta</taxon>
        <taxon>Spermatophyta</taxon>
        <taxon>Magnoliopsida</taxon>
        <taxon>eudicotyledons</taxon>
        <taxon>Gunneridae</taxon>
        <taxon>Pentapetalae</taxon>
        <taxon>rosids</taxon>
        <taxon>malvids</taxon>
        <taxon>Sapindales</taxon>
        <taxon>Rutaceae</taxon>
        <taxon>Aurantioideae</taxon>
        <taxon>Citrus</taxon>
    </lineage>
</organism>
<evidence type="ECO:0000313" key="13">
    <source>
        <dbReference type="Proteomes" id="UP000236630"/>
    </source>
</evidence>
<gene>
    <name evidence="12" type="ORF">CUMW_287970</name>
</gene>
<dbReference type="Proteomes" id="UP000236630">
    <property type="component" value="Unassembled WGS sequence"/>
</dbReference>
<proteinExistence type="inferred from homology"/>
<keyword evidence="11" id="KW-0472">Membrane</keyword>
<evidence type="ECO:0000256" key="11">
    <source>
        <dbReference type="ARBA" id="ARBA00023136"/>
    </source>
</evidence>
<evidence type="ECO:0000313" key="12">
    <source>
        <dbReference type="EMBL" id="GAY31788.1"/>
    </source>
</evidence>
<keyword evidence="8" id="KW-0560">Oxidoreductase</keyword>
<keyword evidence="13" id="KW-1185">Reference proteome</keyword>
<comment type="caution">
    <text evidence="12">The sequence shown here is derived from an EMBL/GenBank/DDBJ whole genome shotgun (WGS) entry which is preliminary data.</text>
</comment>